<dbReference type="AlphaFoldDB" id="A0A6A3AFR1"/>
<dbReference type="EMBL" id="VEPZ02001013">
    <property type="protein sequence ID" value="KAE8702055.1"/>
    <property type="molecule type" value="Genomic_DNA"/>
</dbReference>
<dbReference type="Pfam" id="PF06764">
    <property type="entry name" value="DUF1223"/>
    <property type="match status" value="1"/>
</dbReference>
<dbReference type="Pfam" id="PF13456">
    <property type="entry name" value="RVT_3"/>
    <property type="match status" value="1"/>
</dbReference>
<dbReference type="GO" id="GO:0003676">
    <property type="term" value="F:nucleic acid binding"/>
    <property type="evidence" value="ECO:0007669"/>
    <property type="project" value="InterPro"/>
</dbReference>
<dbReference type="InterPro" id="IPR002156">
    <property type="entry name" value="RNaseH_domain"/>
</dbReference>
<sequence>MFDPEIVEQDTVIEKAKRIVHEISNSRSSQLTRSIRQIPSPSTWKLPDPQWSMATGIYQKVGTCPALAAELWGIFKGPWDAGEKLDAIETDSSEAVKLLQEEDTDGRPLTILQHIAELRERDWTTTLTHIPREINGAIDVMATQAWTLHDNLHRFTQAPNTIRLHIDNYIHTHFENQISFPFVVKWLAAVKPSLRETETKRRPSSSSSLSSTCYMGRRLFKCLCKCSSSVDGSFNRRGNGEIDDATMPPPLANGPVLVELFSSQGCSKAPTAELLLSRLVRGDFQLDAPVVALSYHVDHTGWKDPYASGNWNVRQKAYVEALNLDDVFTPWIVVQGRAHCPADEEDALLSIIAHAPRFPAPRFKANFQRPTSETLEVTLTGALRYKVDNNVDNVMVALYESGLVNECLSGENKGKVLYNDFVVQKLEKLCTVDDISAKKTLSVTVTFTLWDGFNSSKSSVVVFVQNISQQIFGSQYFQLPDDL</sequence>
<organism evidence="2 3">
    <name type="scientific">Hibiscus syriacus</name>
    <name type="common">Rose of Sharon</name>
    <dbReference type="NCBI Taxonomy" id="106335"/>
    <lineage>
        <taxon>Eukaryota</taxon>
        <taxon>Viridiplantae</taxon>
        <taxon>Streptophyta</taxon>
        <taxon>Embryophyta</taxon>
        <taxon>Tracheophyta</taxon>
        <taxon>Spermatophyta</taxon>
        <taxon>Magnoliopsida</taxon>
        <taxon>eudicotyledons</taxon>
        <taxon>Gunneridae</taxon>
        <taxon>Pentapetalae</taxon>
        <taxon>rosids</taxon>
        <taxon>malvids</taxon>
        <taxon>Malvales</taxon>
        <taxon>Malvaceae</taxon>
        <taxon>Malvoideae</taxon>
        <taxon>Hibiscus</taxon>
    </lineage>
</organism>
<dbReference type="InterPro" id="IPR044730">
    <property type="entry name" value="RNase_H-like_dom_plant"/>
</dbReference>
<evidence type="ECO:0000313" key="3">
    <source>
        <dbReference type="Proteomes" id="UP000436088"/>
    </source>
</evidence>
<feature type="domain" description="RNase H type-1" evidence="1">
    <location>
        <begin position="66"/>
        <end position="144"/>
    </location>
</feature>
<dbReference type="InterPro" id="IPR036249">
    <property type="entry name" value="Thioredoxin-like_sf"/>
</dbReference>
<accession>A0A6A3AFR1</accession>
<dbReference type="PANTHER" id="PTHR36057:SF1">
    <property type="entry name" value="LIPOPROTEIN LIPID ATTACHMENT SITE-LIKE PROTEIN, PUTATIVE (DUF1223)-RELATED"/>
    <property type="match status" value="1"/>
</dbReference>
<dbReference type="GO" id="GO:0004523">
    <property type="term" value="F:RNA-DNA hybrid ribonuclease activity"/>
    <property type="evidence" value="ECO:0007669"/>
    <property type="project" value="InterPro"/>
</dbReference>
<proteinExistence type="predicted"/>
<gene>
    <name evidence="2" type="ORF">F3Y22_tig00110503pilonHSYRG00671</name>
</gene>
<dbReference type="SUPFAM" id="SSF52833">
    <property type="entry name" value="Thioredoxin-like"/>
    <property type="match status" value="1"/>
</dbReference>
<evidence type="ECO:0000259" key="1">
    <source>
        <dbReference type="Pfam" id="PF13456"/>
    </source>
</evidence>
<comment type="caution">
    <text evidence="2">The sequence shown here is derived from an EMBL/GenBank/DDBJ whole genome shotgun (WGS) entry which is preliminary data.</text>
</comment>
<dbReference type="PANTHER" id="PTHR36057">
    <property type="match status" value="1"/>
</dbReference>
<name>A0A6A3AFR1_HIBSY</name>
<protein>
    <submittedName>
        <fullName evidence="2">Dynein light chain type 1 family protein</fullName>
    </submittedName>
</protein>
<evidence type="ECO:0000313" key="2">
    <source>
        <dbReference type="EMBL" id="KAE8702055.1"/>
    </source>
</evidence>
<keyword evidence="3" id="KW-1185">Reference proteome</keyword>
<dbReference type="Proteomes" id="UP000436088">
    <property type="component" value="Unassembled WGS sequence"/>
</dbReference>
<dbReference type="CDD" id="cd06222">
    <property type="entry name" value="RNase_H_like"/>
    <property type="match status" value="1"/>
</dbReference>
<reference evidence="2" key="1">
    <citation type="submission" date="2019-09" db="EMBL/GenBank/DDBJ databases">
        <title>Draft genome information of white flower Hibiscus syriacus.</title>
        <authorList>
            <person name="Kim Y.-M."/>
        </authorList>
    </citation>
    <scope>NUCLEOTIDE SEQUENCE [LARGE SCALE GENOMIC DNA]</scope>
    <source>
        <strain evidence="2">YM2019G1</strain>
    </source>
</reference>
<dbReference type="InterPro" id="IPR010634">
    <property type="entry name" value="DUF1223"/>
</dbReference>